<name>A0AAD6YSH1_9AGAR</name>
<proteinExistence type="predicted"/>
<comment type="caution">
    <text evidence="2">The sequence shown here is derived from an EMBL/GenBank/DDBJ whole genome shotgun (WGS) entry which is preliminary data.</text>
</comment>
<dbReference type="SUPFAM" id="SSF56112">
    <property type="entry name" value="Protein kinase-like (PK-like)"/>
    <property type="match status" value="1"/>
</dbReference>
<evidence type="ECO:0000313" key="2">
    <source>
        <dbReference type="EMBL" id="KAJ7228318.1"/>
    </source>
</evidence>
<organism evidence="2 3">
    <name type="scientific">Mycena pura</name>
    <dbReference type="NCBI Taxonomy" id="153505"/>
    <lineage>
        <taxon>Eukaryota</taxon>
        <taxon>Fungi</taxon>
        <taxon>Dikarya</taxon>
        <taxon>Basidiomycota</taxon>
        <taxon>Agaricomycotina</taxon>
        <taxon>Agaricomycetes</taxon>
        <taxon>Agaricomycetidae</taxon>
        <taxon>Agaricales</taxon>
        <taxon>Marasmiineae</taxon>
        <taxon>Mycenaceae</taxon>
        <taxon>Mycena</taxon>
    </lineage>
</organism>
<dbReference type="EMBL" id="JARJCW010000002">
    <property type="protein sequence ID" value="KAJ7228318.1"/>
    <property type="molecule type" value="Genomic_DNA"/>
</dbReference>
<accession>A0AAD6YSH1</accession>
<dbReference type="InterPro" id="IPR000719">
    <property type="entry name" value="Prot_kinase_dom"/>
</dbReference>
<reference evidence="2" key="1">
    <citation type="submission" date="2023-03" db="EMBL/GenBank/DDBJ databases">
        <title>Massive genome expansion in bonnet fungi (Mycena s.s.) driven by repeated elements and novel gene families across ecological guilds.</title>
        <authorList>
            <consortium name="Lawrence Berkeley National Laboratory"/>
            <person name="Harder C.B."/>
            <person name="Miyauchi S."/>
            <person name="Viragh M."/>
            <person name="Kuo A."/>
            <person name="Thoen E."/>
            <person name="Andreopoulos B."/>
            <person name="Lu D."/>
            <person name="Skrede I."/>
            <person name="Drula E."/>
            <person name="Henrissat B."/>
            <person name="Morin E."/>
            <person name="Kohler A."/>
            <person name="Barry K."/>
            <person name="LaButti K."/>
            <person name="Morin E."/>
            <person name="Salamov A."/>
            <person name="Lipzen A."/>
            <person name="Mereny Z."/>
            <person name="Hegedus B."/>
            <person name="Baldrian P."/>
            <person name="Stursova M."/>
            <person name="Weitz H."/>
            <person name="Taylor A."/>
            <person name="Grigoriev I.V."/>
            <person name="Nagy L.G."/>
            <person name="Martin F."/>
            <person name="Kauserud H."/>
        </authorList>
    </citation>
    <scope>NUCLEOTIDE SEQUENCE</scope>
    <source>
        <strain evidence="2">9144</strain>
    </source>
</reference>
<dbReference type="GO" id="GO:0005524">
    <property type="term" value="F:ATP binding"/>
    <property type="evidence" value="ECO:0007669"/>
    <property type="project" value="InterPro"/>
</dbReference>
<dbReference type="GO" id="GO:0004672">
    <property type="term" value="F:protein kinase activity"/>
    <property type="evidence" value="ECO:0007669"/>
    <property type="project" value="InterPro"/>
</dbReference>
<keyword evidence="3" id="KW-1185">Reference proteome</keyword>
<dbReference type="SMART" id="SM00220">
    <property type="entry name" value="S_TKc"/>
    <property type="match status" value="1"/>
</dbReference>
<dbReference type="Proteomes" id="UP001219525">
    <property type="component" value="Unassembled WGS sequence"/>
</dbReference>
<dbReference type="Gene3D" id="1.10.510.10">
    <property type="entry name" value="Transferase(Phosphotransferase) domain 1"/>
    <property type="match status" value="1"/>
</dbReference>
<feature type="non-terminal residue" evidence="2">
    <location>
        <position position="350"/>
    </location>
</feature>
<evidence type="ECO:0000259" key="1">
    <source>
        <dbReference type="SMART" id="SM00220"/>
    </source>
</evidence>
<gene>
    <name evidence="2" type="ORF">GGX14DRAFT_412691</name>
</gene>
<feature type="domain" description="Protein kinase" evidence="1">
    <location>
        <begin position="57"/>
        <end position="295"/>
    </location>
</feature>
<sequence length="350" mass="40504">ITRNLLTPEVFWRDHYDYILEHGYELRPRYRPDWVPSWKSWWSGCRAEDRPFLPNVRGATNDARRCTDNARVVLKRAHLAELDILRHLHSLPPSLRNHTVPLLDVVPLENPKEVLIVMPFLRRFHQPSFDRLDEVIHALLEIMRGIAFMHSHKIAHRDACLGNFVMDSTQLIPTGFHFSAPYLTPDMKRFIKPKRRFALNIRYYIIDFETSLIHPGPGRALDHVGQDKTVPEFKSKDPYDPFKLDIYQVGNMIRKKFVEHYVGLEVLAPIAEAMTRETPAERPTADQVLLSLEVLAKSHPTGPWIHLKHAEYWAKKKVQLRNKIRHPFFSGGGSVPRSAGSAGLTECARI</sequence>
<evidence type="ECO:0000313" key="3">
    <source>
        <dbReference type="Proteomes" id="UP001219525"/>
    </source>
</evidence>
<dbReference type="AlphaFoldDB" id="A0AAD6YSH1"/>
<dbReference type="InterPro" id="IPR011009">
    <property type="entry name" value="Kinase-like_dom_sf"/>
</dbReference>
<protein>
    <recommendedName>
        <fullName evidence="1">Protein kinase domain-containing protein</fullName>
    </recommendedName>
</protein>